<dbReference type="GO" id="GO:0008270">
    <property type="term" value="F:zinc ion binding"/>
    <property type="evidence" value="ECO:0007669"/>
    <property type="project" value="UniProtKB-KW"/>
</dbReference>
<feature type="domain" description="RING-type" evidence="6">
    <location>
        <begin position="541"/>
        <end position="579"/>
    </location>
</feature>
<dbReference type="GO" id="GO:0061630">
    <property type="term" value="F:ubiquitin protein ligase activity"/>
    <property type="evidence" value="ECO:0007669"/>
    <property type="project" value="TreeGrafter"/>
</dbReference>
<evidence type="ECO:0000256" key="4">
    <source>
        <dbReference type="PROSITE-ProRule" id="PRU00175"/>
    </source>
</evidence>
<accession>A0A8X6WNM8</accession>
<dbReference type="PROSITE" id="PS50089">
    <property type="entry name" value="ZF_RING_2"/>
    <property type="match status" value="1"/>
</dbReference>
<feature type="compositionally biased region" description="Basic and acidic residues" evidence="5">
    <location>
        <begin position="232"/>
        <end position="243"/>
    </location>
</feature>
<evidence type="ECO:0000259" key="6">
    <source>
        <dbReference type="PROSITE" id="PS50089"/>
    </source>
</evidence>
<dbReference type="Pfam" id="PF13639">
    <property type="entry name" value="zf-RING_2"/>
    <property type="match status" value="1"/>
</dbReference>
<organism evidence="7 8">
    <name type="scientific">Trichonephila inaurata madagascariensis</name>
    <dbReference type="NCBI Taxonomy" id="2747483"/>
    <lineage>
        <taxon>Eukaryota</taxon>
        <taxon>Metazoa</taxon>
        <taxon>Ecdysozoa</taxon>
        <taxon>Arthropoda</taxon>
        <taxon>Chelicerata</taxon>
        <taxon>Arachnida</taxon>
        <taxon>Araneae</taxon>
        <taxon>Araneomorphae</taxon>
        <taxon>Entelegynae</taxon>
        <taxon>Araneoidea</taxon>
        <taxon>Nephilidae</taxon>
        <taxon>Trichonephila</taxon>
        <taxon>Trichonephila inaurata</taxon>
    </lineage>
</organism>
<proteinExistence type="predicted"/>
<sequence length="589" mass="66640">MWFKILLPHQHYPLAAMVGKDGKLYFRLVDVGALLGRSKVYEFAKRFDNLVIQGKDVLPAHKRYPVMTQRSKLVTPDVVFNILNAKLSSLATSFATSLNAGFALVVNPGNLFVESYKTSPVLHVQDSPNPDSVLVRKWIQDFIQKVQDIRRIQHGSSLRMVYEAILRAGADIRPSAELAKRLALPDRIPTLPAQRLVEPETIYTLPAEPERMSTLPAQRLAEPERMPTPPAEPERISPAEPERMPTPPAERPSLERVNPSGFVNEIEVTSSLITRCDKSTQTISPYLHVKRLDLGKRFLEQQPQANKRLCPTIKQEPLENPVPQMGPQNIVLLVPGNHPLMKLGNNGFIIQPTNSNGPMKSHFLLLSTIKAGARKPVASFYSRDMEDELAFTLNLALYQEADLGDYITFMMNFRTILNSLKPSEVIHLETVYAMDIIDLLMQVLPEHEPHDVPWFECFSYFEPADLHSDFMEREAAKGKGAFIQALWTEYAKPKLYGLVYKAWRRHGAQTLTTWTLLAQAVLDGCFGQKWPDSVFQVPDACPICLSTMHWPEKTHCGHAFHIRCLLRHLDERNTCPLCRAPNPLRASNP</sequence>
<protein>
    <recommendedName>
        <fullName evidence="6">RING-type domain-containing protein</fullName>
    </recommendedName>
</protein>
<evidence type="ECO:0000256" key="1">
    <source>
        <dbReference type="ARBA" id="ARBA00022723"/>
    </source>
</evidence>
<dbReference type="PANTHER" id="PTHR45969:SF81">
    <property type="entry name" value="OS08G0157400 PROTEIN"/>
    <property type="match status" value="1"/>
</dbReference>
<evidence type="ECO:0000256" key="5">
    <source>
        <dbReference type="SAM" id="MobiDB-lite"/>
    </source>
</evidence>
<comment type="caution">
    <text evidence="7">The sequence shown here is derived from an EMBL/GenBank/DDBJ whole genome shotgun (WGS) entry which is preliminary data.</text>
</comment>
<dbReference type="Proteomes" id="UP000886998">
    <property type="component" value="Unassembled WGS sequence"/>
</dbReference>
<evidence type="ECO:0000256" key="2">
    <source>
        <dbReference type="ARBA" id="ARBA00022771"/>
    </source>
</evidence>
<keyword evidence="3" id="KW-0862">Zinc</keyword>
<dbReference type="InterPro" id="IPR013083">
    <property type="entry name" value="Znf_RING/FYVE/PHD"/>
</dbReference>
<reference evidence="7" key="1">
    <citation type="submission" date="2020-08" db="EMBL/GenBank/DDBJ databases">
        <title>Multicomponent nature underlies the extraordinary mechanical properties of spider dragline silk.</title>
        <authorList>
            <person name="Kono N."/>
            <person name="Nakamura H."/>
            <person name="Mori M."/>
            <person name="Yoshida Y."/>
            <person name="Ohtoshi R."/>
            <person name="Malay A.D."/>
            <person name="Moran D.A.P."/>
            <person name="Tomita M."/>
            <person name="Numata K."/>
            <person name="Arakawa K."/>
        </authorList>
    </citation>
    <scope>NUCLEOTIDE SEQUENCE</scope>
</reference>
<keyword evidence="1" id="KW-0479">Metal-binding</keyword>
<dbReference type="SMART" id="SM00184">
    <property type="entry name" value="RING"/>
    <property type="match status" value="1"/>
</dbReference>
<evidence type="ECO:0000256" key="3">
    <source>
        <dbReference type="ARBA" id="ARBA00022833"/>
    </source>
</evidence>
<dbReference type="AlphaFoldDB" id="A0A8X6WNM8"/>
<dbReference type="InterPro" id="IPR001841">
    <property type="entry name" value="Znf_RING"/>
</dbReference>
<evidence type="ECO:0000313" key="7">
    <source>
        <dbReference type="EMBL" id="GFY37001.1"/>
    </source>
</evidence>
<dbReference type="EMBL" id="BMAV01000035">
    <property type="protein sequence ID" value="GFY37001.1"/>
    <property type="molecule type" value="Genomic_DNA"/>
</dbReference>
<dbReference type="Gene3D" id="3.30.40.10">
    <property type="entry name" value="Zinc/RING finger domain, C3HC4 (zinc finger)"/>
    <property type="match status" value="1"/>
</dbReference>
<feature type="region of interest" description="Disordered" evidence="5">
    <location>
        <begin position="204"/>
        <end position="258"/>
    </location>
</feature>
<name>A0A8X6WNM8_9ARAC</name>
<gene>
    <name evidence="7" type="primary">NCL1_48098</name>
    <name evidence="7" type="ORF">TNIN_335951</name>
</gene>
<dbReference type="SUPFAM" id="SSF57850">
    <property type="entry name" value="RING/U-box"/>
    <property type="match status" value="1"/>
</dbReference>
<dbReference type="OrthoDB" id="1714475at2759"/>
<keyword evidence="2 4" id="KW-0863">Zinc-finger</keyword>
<evidence type="ECO:0000313" key="8">
    <source>
        <dbReference type="Proteomes" id="UP000886998"/>
    </source>
</evidence>
<keyword evidence="8" id="KW-1185">Reference proteome</keyword>
<dbReference type="PANTHER" id="PTHR45969">
    <property type="entry name" value="RING ZINC FINGER PROTEIN-RELATED"/>
    <property type="match status" value="1"/>
</dbReference>
<dbReference type="GO" id="GO:0016567">
    <property type="term" value="P:protein ubiquitination"/>
    <property type="evidence" value="ECO:0007669"/>
    <property type="project" value="TreeGrafter"/>
</dbReference>